<dbReference type="Gene3D" id="3.20.20.140">
    <property type="entry name" value="Metal-dependent hydrolases"/>
    <property type="match status" value="1"/>
</dbReference>
<dbReference type="Pfam" id="PF01026">
    <property type="entry name" value="TatD_DNase"/>
    <property type="match status" value="1"/>
</dbReference>
<keyword evidence="2 4" id="KW-0479">Metal-binding</keyword>
<dbReference type="GO" id="GO:0005829">
    <property type="term" value="C:cytosol"/>
    <property type="evidence" value="ECO:0007669"/>
    <property type="project" value="TreeGrafter"/>
</dbReference>
<dbReference type="GO" id="GO:0046872">
    <property type="term" value="F:metal ion binding"/>
    <property type="evidence" value="ECO:0007669"/>
    <property type="project" value="UniProtKB-KW"/>
</dbReference>
<feature type="binding site" evidence="4">
    <location>
        <position position="128"/>
    </location>
    <ligand>
        <name>a divalent metal cation</name>
        <dbReference type="ChEBI" id="CHEBI:60240"/>
        <label>2</label>
    </ligand>
</feature>
<dbReference type="InterPro" id="IPR001130">
    <property type="entry name" value="TatD-like"/>
</dbReference>
<reference evidence="5" key="1">
    <citation type="submission" date="2021-12" db="EMBL/GenBank/DDBJ databases">
        <title>Novel species in genus Dyadobacter.</title>
        <authorList>
            <person name="Ma C."/>
        </authorList>
    </citation>
    <scope>NUCLEOTIDE SEQUENCE</scope>
    <source>
        <strain evidence="5">LJ419</strain>
    </source>
</reference>
<dbReference type="SUPFAM" id="SSF51556">
    <property type="entry name" value="Metallo-dependent hydrolases"/>
    <property type="match status" value="1"/>
</dbReference>
<dbReference type="FunFam" id="3.20.20.140:FF:000005">
    <property type="entry name" value="TatD family hydrolase"/>
    <property type="match status" value="1"/>
</dbReference>
<dbReference type="PIRSF" id="PIRSF005902">
    <property type="entry name" value="DNase_TatD"/>
    <property type="match status" value="1"/>
</dbReference>
<name>A0A9X1PF78_9BACT</name>
<evidence type="ECO:0000313" key="5">
    <source>
        <dbReference type="EMBL" id="MCF0060217.1"/>
    </source>
</evidence>
<dbReference type="CDD" id="cd01310">
    <property type="entry name" value="TatD_DNAse"/>
    <property type="match status" value="1"/>
</dbReference>
<keyword evidence="6" id="KW-1185">Reference proteome</keyword>
<evidence type="ECO:0000256" key="4">
    <source>
        <dbReference type="PIRSR" id="PIRSR005902-1"/>
    </source>
</evidence>
<evidence type="ECO:0000256" key="2">
    <source>
        <dbReference type="ARBA" id="ARBA00022723"/>
    </source>
</evidence>
<dbReference type="PROSITE" id="PS01091">
    <property type="entry name" value="TATD_3"/>
    <property type="match status" value="1"/>
</dbReference>
<accession>A0A9X1PF78</accession>
<dbReference type="PANTHER" id="PTHR46124:SF4">
    <property type="entry name" value="HYDROLASE TATD"/>
    <property type="match status" value="1"/>
</dbReference>
<dbReference type="NCBIfam" id="TIGR00010">
    <property type="entry name" value="YchF/TatD family DNA exonuclease"/>
    <property type="match status" value="1"/>
</dbReference>
<feature type="binding site" evidence="4">
    <location>
        <position position="92"/>
    </location>
    <ligand>
        <name>a divalent metal cation</name>
        <dbReference type="ChEBI" id="CHEBI:60240"/>
        <label>1</label>
    </ligand>
</feature>
<dbReference type="GO" id="GO:0016788">
    <property type="term" value="F:hydrolase activity, acting on ester bonds"/>
    <property type="evidence" value="ECO:0007669"/>
    <property type="project" value="InterPro"/>
</dbReference>
<evidence type="ECO:0000256" key="1">
    <source>
        <dbReference type="ARBA" id="ARBA00009275"/>
    </source>
</evidence>
<dbReference type="EMBL" id="JAJTTC010000001">
    <property type="protein sequence ID" value="MCF0060217.1"/>
    <property type="molecule type" value="Genomic_DNA"/>
</dbReference>
<feature type="binding site" evidence="4">
    <location>
        <position position="7"/>
    </location>
    <ligand>
        <name>a divalent metal cation</name>
        <dbReference type="ChEBI" id="CHEBI:60240"/>
        <label>1</label>
    </ligand>
</feature>
<evidence type="ECO:0000313" key="6">
    <source>
        <dbReference type="Proteomes" id="UP001139000"/>
    </source>
</evidence>
<feature type="binding site" evidence="4">
    <location>
        <position position="202"/>
    </location>
    <ligand>
        <name>a divalent metal cation</name>
        <dbReference type="ChEBI" id="CHEBI:60240"/>
        <label>1</label>
    </ligand>
</feature>
<gene>
    <name evidence="5" type="ORF">LXM26_01840</name>
</gene>
<dbReference type="PANTHER" id="PTHR46124">
    <property type="entry name" value="D-AMINOACYL-TRNA DEACYLASE"/>
    <property type="match status" value="1"/>
</dbReference>
<feature type="binding site" evidence="4">
    <location>
        <position position="153"/>
    </location>
    <ligand>
        <name>a divalent metal cation</name>
        <dbReference type="ChEBI" id="CHEBI:60240"/>
        <label>2</label>
    </ligand>
</feature>
<comment type="similarity">
    <text evidence="1">Belongs to the metallo-dependent hydrolases superfamily. TatD-type hydrolase family.</text>
</comment>
<dbReference type="RefSeq" id="WP_234652835.1">
    <property type="nucleotide sequence ID" value="NZ_CP094997.1"/>
</dbReference>
<dbReference type="InterPro" id="IPR018228">
    <property type="entry name" value="DNase_TatD-rel_CS"/>
</dbReference>
<feature type="binding site" evidence="4">
    <location>
        <position position="5"/>
    </location>
    <ligand>
        <name>a divalent metal cation</name>
        <dbReference type="ChEBI" id="CHEBI:60240"/>
        <label>1</label>
    </ligand>
</feature>
<organism evidence="5 6">
    <name type="scientific">Dyadobacter chenwenxiniae</name>
    <dbReference type="NCBI Taxonomy" id="2906456"/>
    <lineage>
        <taxon>Bacteria</taxon>
        <taxon>Pseudomonadati</taxon>
        <taxon>Bacteroidota</taxon>
        <taxon>Cytophagia</taxon>
        <taxon>Cytophagales</taxon>
        <taxon>Spirosomataceae</taxon>
        <taxon>Dyadobacter</taxon>
    </lineage>
</organism>
<protein>
    <submittedName>
        <fullName evidence="5">TatD family hydrolase</fullName>
    </submittedName>
</protein>
<dbReference type="GO" id="GO:0004536">
    <property type="term" value="F:DNA nuclease activity"/>
    <property type="evidence" value="ECO:0007669"/>
    <property type="project" value="InterPro"/>
</dbReference>
<evidence type="ECO:0000256" key="3">
    <source>
        <dbReference type="ARBA" id="ARBA00022801"/>
    </source>
</evidence>
<keyword evidence="3 5" id="KW-0378">Hydrolase</keyword>
<comment type="caution">
    <text evidence="5">The sequence shown here is derived from an EMBL/GenBank/DDBJ whole genome shotgun (WGS) entry which is preliminary data.</text>
</comment>
<sequence>MIETHAHIYSDDYNEDRDAMLERAWNTGIEQIWMPNCDHSTIPGMLELAEQFPGKCLPMIGLHPTYVKEDFEKELLIMEEWLDKYPFIAVGEIGMDLFWDVTFKEQQEKAFLYQCKLARKHNLWIDIHSRNAFWETVNLIEELADPALKGIFHCFTGTLDEANKAIELGFKLGIGGVATFKNGGLDKVLPFVDLEHLVLETDAPYLAPVPYRGKRNEVAYIDLVAQRVADLKHISKQEVITATTANAKQMLQKTI</sequence>
<dbReference type="InterPro" id="IPR032466">
    <property type="entry name" value="Metal_Hydrolase"/>
</dbReference>
<proteinExistence type="inferred from homology"/>
<dbReference type="InterPro" id="IPR015991">
    <property type="entry name" value="TatD/YcfH-like"/>
</dbReference>
<dbReference type="Proteomes" id="UP001139000">
    <property type="component" value="Unassembled WGS sequence"/>
</dbReference>
<dbReference type="AlphaFoldDB" id="A0A9X1PF78"/>